<accession>A0A0F9DDH0</accession>
<protein>
    <submittedName>
        <fullName evidence="1">Uncharacterized protein</fullName>
    </submittedName>
</protein>
<dbReference type="EMBL" id="LAZR01039912">
    <property type="protein sequence ID" value="KKL15831.1"/>
    <property type="molecule type" value="Genomic_DNA"/>
</dbReference>
<dbReference type="AlphaFoldDB" id="A0A0F9DDH0"/>
<feature type="non-terminal residue" evidence="1">
    <location>
        <position position="200"/>
    </location>
</feature>
<evidence type="ECO:0000313" key="1">
    <source>
        <dbReference type="EMBL" id="KKL15831.1"/>
    </source>
</evidence>
<sequence>MYKVNFHRSETKLQQLLKDIPEPQTSRRMDCPNCGGVNTFSITNLGTIILFYCFKASCKLKGRHQVDASIESIKGAFEIKNRNDDPMNLDKFMFIPETLSRERINRFLHDNNCWDAYREGRADIRYDIREDRVVFMIWKYADTEPVDAVGKKLTTAESKWKRYGKMSVPFICPMESESQSKTLIIVEDCCSACAASAYCD</sequence>
<gene>
    <name evidence="1" type="ORF">LCGC14_2501650</name>
</gene>
<proteinExistence type="predicted"/>
<reference evidence="1" key="1">
    <citation type="journal article" date="2015" name="Nature">
        <title>Complex archaea that bridge the gap between prokaryotes and eukaryotes.</title>
        <authorList>
            <person name="Spang A."/>
            <person name="Saw J.H."/>
            <person name="Jorgensen S.L."/>
            <person name="Zaremba-Niedzwiedzka K."/>
            <person name="Martijn J."/>
            <person name="Lind A.E."/>
            <person name="van Eijk R."/>
            <person name="Schleper C."/>
            <person name="Guy L."/>
            <person name="Ettema T.J."/>
        </authorList>
    </citation>
    <scope>NUCLEOTIDE SEQUENCE</scope>
</reference>
<comment type="caution">
    <text evidence="1">The sequence shown here is derived from an EMBL/GenBank/DDBJ whole genome shotgun (WGS) entry which is preliminary data.</text>
</comment>
<name>A0A0F9DDH0_9ZZZZ</name>
<organism evidence="1">
    <name type="scientific">marine sediment metagenome</name>
    <dbReference type="NCBI Taxonomy" id="412755"/>
    <lineage>
        <taxon>unclassified sequences</taxon>
        <taxon>metagenomes</taxon>
        <taxon>ecological metagenomes</taxon>
    </lineage>
</organism>